<keyword evidence="2" id="KW-0732">Signal</keyword>
<gene>
    <name evidence="3" type="ORF">AOY20_04720</name>
</gene>
<dbReference type="KEGG" id="aei:AOY20_04720"/>
<reference evidence="3 4" key="1">
    <citation type="journal article" date="2015" name="Int. J. Syst. Evol. Microbiol.">
        <title>Acinetobacter equi sp. nov. isolated from horse faeces.</title>
        <authorList>
            <person name="Poppel M.T."/>
            <person name="Skiebe E."/>
            <person name="Laue M."/>
            <person name="Bergmann H."/>
            <person name="Ebersberger I."/>
            <person name="Garn T."/>
            <person name="Fruth A."/>
            <person name="Baumgardt S."/>
            <person name="Busse H.J."/>
            <person name="Wilharm G."/>
        </authorList>
    </citation>
    <scope>NUCLEOTIDE SEQUENCE [LARGE SCALE GENOMIC DNA]</scope>
    <source>
        <strain evidence="3 4">114</strain>
    </source>
</reference>
<sequence>MKLRHSLLIFSSLLIPFTAVNADNLKGCAAKKQNIENQIQYAKQAGNTHRVQGLERALQKTNTYCNDESLNKDRLEKVSEKERKVQKRQQELNEAKSKNDSKKIEKKQKKLAEAKAELNEAKLELKR</sequence>
<dbReference type="Pfam" id="PF06476">
    <property type="entry name" value="DUF1090"/>
    <property type="match status" value="1"/>
</dbReference>
<keyword evidence="4" id="KW-1185">Reference proteome</keyword>
<proteinExistence type="predicted"/>
<organism evidence="3 4">
    <name type="scientific">Acinetobacter equi</name>
    <dbReference type="NCBI Taxonomy" id="1324350"/>
    <lineage>
        <taxon>Bacteria</taxon>
        <taxon>Pseudomonadati</taxon>
        <taxon>Pseudomonadota</taxon>
        <taxon>Gammaproteobacteria</taxon>
        <taxon>Moraxellales</taxon>
        <taxon>Moraxellaceae</taxon>
        <taxon>Acinetobacter</taxon>
    </lineage>
</organism>
<dbReference type="RefSeq" id="WP_054580790.1">
    <property type="nucleotide sequence ID" value="NZ_CP012808.1"/>
</dbReference>
<dbReference type="EMBL" id="CP012808">
    <property type="protein sequence ID" value="ALH94891.1"/>
    <property type="molecule type" value="Genomic_DNA"/>
</dbReference>
<dbReference type="OrthoDB" id="5956716at2"/>
<evidence type="ECO:0008006" key="5">
    <source>
        <dbReference type="Google" id="ProtNLM"/>
    </source>
</evidence>
<dbReference type="STRING" id="1324350.AOY20_04720"/>
<feature type="compositionally biased region" description="Basic and acidic residues" evidence="1">
    <location>
        <begin position="75"/>
        <end position="103"/>
    </location>
</feature>
<protein>
    <recommendedName>
        <fullName evidence="5">DUF1090 domain-containing protein</fullName>
    </recommendedName>
</protein>
<dbReference type="InterPro" id="IPR009468">
    <property type="entry name" value="DUF1090"/>
</dbReference>
<accession>A0A0N7GXJ5</accession>
<feature type="chain" id="PRO_5006012268" description="DUF1090 domain-containing protein" evidence="2">
    <location>
        <begin position="23"/>
        <end position="127"/>
    </location>
</feature>
<evidence type="ECO:0000256" key="2">
    <source>
        <dbReference type="SAM" id="SignalP"/>
    </source>
</evidence>
<dbReference type="Proteomes" id="UP000064939">
    <property type="component" value="Chromosome"/>
</dbReference>
<dbReference type="AlphaFoldDB" id="A0A0N7GXJ5"/>
<feature type="signal peptide" evidence="2">
    <location>
        <begin position="1"/>
        <end position="22"/>
    </location>
</feature>
<evidence type="ECO:0000313" key="4">
    <source>
        <dbReference type="Proteomes" id="UP000064939"/>
    </source>
</evidence>
<feature type="region of interest" description="Disordered" evidence="1">
    <location>
        <begin position="75"/>
        <end position="108"/>
    </location>
</feature>
<evidence type="ECO:0000256" key="1">
    <source>
        <dbReference type="SAM" id="MobiDB-lite"/>
    </source>
</evidence>
<evidence type="ECO:0000313" key="3">
    <source>
        <dbReference type="EMBL" id="ALH94891.1"/>
    </source>
</evidence>
<name>A0A0N7GXJ5_9GAMM</name>